<dbReference type="Gene3D" id="3.40.30.10">
    <property type="entry name" value="Glutaredoxin"/>
    <property type="match status" value="1"/>
</dbReference>
<proteinExistence type="inferred from homology"/>
<dbReference type="RefSeq" id="WP_190478090.1">
    <property type="nucleotide sequence ID" value="NZ_JACOFT010000002.1"/>
</dbReference>
<keyword evidence="4" id="KW-1185">Reference proteome</keyword>
<evidence type="ECO:0000313" key="3">
    <source>
        <dbReference type="EMBL" id="MBC3810981.1"/>
    </source>
</evidence>
<dbReference type="PANTHER" id="PTHR30041">
    <property type="entry name" value="ARSENATE REDUCTASE"/>
    <property type="match status" value="1"/>
</dbReference>
<dbReference type="Pfam" id="PF03960">
    <property type="entry name" value="ArsC"/>
    <property type="match status" value="1"/>
</dbReference>
<protein>
    <submittedName>
        <fullName evidence="3">Arsenate reductase</fullName>
    </submittedName>
</protein>
<reference evidence="3 4" key="1">
    <citation type="submission" date="2020-08" db="EMBL/GenBank/DDBJ databases">
        <title>Novel species isolated from subtropical streams in China.</title>
        <authorList>
            <person name="Lu H."/>
        </authorList>
    </citation>
    <scope>NUCLEOTIDE SEQUENCE [LARGE SCALE GENOMIC DNA]</scope>
    <source>
        <strain evidence="3 4">CCTCC AB 2015119</strain>
    </source>
</reference>
<dbReference type="Proteomes" id="UP000637632">
    <property type="component" value="Unassembled WGS sequence"/>
</dbReference>
<comment type="similarity">
    <text evidence="1 2">Belongs to the ArsC family.</text>
</comment>
<evidence type="ECO:0000256" key="1">
    <source>
        <dbReference type="ARBA" id="ARBA00007198"/>
    </source>
</evidence>
<dbReference type="EMBL" id="JACOFT010000002">
    <property type="protein sequence ID" value="MBC3810981.1"/>
    <property type="molecule type" value="Genomic_DNA"/>
</dbReference>
<gene>
    <name evidence="3" type="ORF">H8K26_05965</name>
</gene>
<organism evidence="3 4">
    <name type="scientific">Undibacterium aquatile</name>
    <dbReference type="NCBI Taxonomy" id="1537398"/>
    <lineage>
        <taxon>Bacteria</taxon>
        <taxon>Pseudomonadati</taxon>
        <taxon>Pseudomonadota</taxon>
        <taxon>Betaproteobacteria</taxon>
        <taxon>Burkholderiales</taxon>
        <taxon>Oxalobacteraceae</taxon>
        <taxon>Undibacterium</taxon>
    </lineage>
</organism>
<evidence type="ECO:0000313" key="4">
    <source>
        <dbReference type="Proteomes" id="UP000637632"/>
    </source>
</evidence>
<dbReference type="InterPro" id="IPR006504">
    <property type="entry name" value="Tscrpt_reg_Spx/MgsR"/>
</dbReference>
<accession>A0ABR6XDJ4</accession>
<sequence length="128" mass="14727">MTQSRTYSVTVFGIPNCDTVKKSRVWLQEQAIDFVFHDFKKQGLDQHTIEQWLQHLSLDVLINRKGTTWRALSDEQKSAASNREHAISLMLSQPSLIKRPVLQISQGQQIQHVSVGFSTAQFEDIFKK</sequence>
<dbReference type="PANTHER" id="PTHR30041:SF8">
    <property type="entry name" value="PROTEIN YFFB"/>
    <property type="match status" value="1"/>
</dbReference>
<dbReference type="InterPro" id="IPR006660">
    <property type="entry name" value="Arsenate_reductase-like"/>
</dbReference>
<evidence type="ECO:0000256" key="2">
    <source>
        <dbReference type="PROSITE-ProRule" id="PRU01282"/>
    </source>
</evidence>
<dbReference type="PROSITE" id="PS51353">
    <property type="entry name" value="ARSC"/>
    <property type="match status" value="1"/>
</dbReference>
<comment type="caution">
    <text evidence="3">The sequence shown here is derived from an EMBL/GenBank/DDBJ whole genome shotgun (WGS) entry which is preliminary data.</text>
</comment>
<dbReference type="SUPFAM" id="SSF52833">
    <property type="entry name" value="Thioredoxin-like"/>
    <property type="match status" value="1"/>
</dbReference>
<name>A0ABR6XDJ4_9BURK</name>
<dbReference type="InterPro" id="IPR036249">
    <property type="entry name" value="Thioredoxin-like_sf"/>
</dbReference>
<dbReference type="NCBIfam" id="TIGR01617">
    <property type="entry name" value="arsC_related"/>
    <property type="match status" value="1"/>
</dbReference>
<dbReference type="CDD" id="cd03035">
    <property type="entry name" value="ArsC_Yffb"/>
    <property type="match status" value="1"/>
</dbReference>